<dbReference type="NCBIfam" id="TIGR02819">
    <property type="entry name" value="fdhA_non_GSH"/>
    <property type="match status" value="1"/>
</dbReference>
<evidence type="ECO:0000256" key="3">
    <source>
        <dbReference type="ARBA" id="ARBA00022723"/>
    </source>
</evidence>
<dbReference type="Pfam" id="PF08240">
    <property type="entry name" value="ADH_N"/>
    <property type="match status" value="1"/>
</dbReference>
<dbReference type="Gene3D" id="3.40.50.720">
    <property type="entry name" value="NAD(P)-binding Rossmann-like Domain"/>
    <property type="match status" value="1"/>
</dbReference>
<keyword evidence="5" id="KW-0560">Oxidoreductase</keyword>
<name>A0AAE6FW55_MYXXA</name>
<evidence type="ECO:0000256" key="4">
    <source>
        <dbReference type="ARBA" id="ARBA00022833"/>
    </source>
</evidence>
<reference evidence="9 10" key="1">
    <citation type="journal article" date="2019" name="Science">
        <title>Social genes are selection hotspots in kin groups of a soil microbe.</title>
        <authorList>
            <person name="Wielgoss S."/>
            <person name="Wolfensberger R."/>
            <person name="Sun L."/>
            <person name="Fiegna F."/>
            <person name="Velicer G.J."/>
        </authorList>
    </citation>
    <scope>NUCLEOTIDE SEQUENCE [LARGE SCALE GENOMIC DNA]</scope>
    <source>
        <strain evidence="9 10">MC3.5.9c15</strain>
    </source>
</reference>
<dbReference type="InterPro" id="IPR036291">
    <property type="entry name" value="NAD(P)-bd_dom_sf"/>
</dbReference>
<dbReference type="InterPro" id="IPR011032">
    <property type="entry name" value="GroES-like_sf"/>
</dbReference>
<accession>A0AAE6FW55</accession>
<dbReference type="AlphaFoldDB" id="A0AAE6FW55"/>
<dbReference type="PROSITE" id="PS00059">
    <property type="entry name" value="ADH_ZINC"/>
    <property type="match status" value="1"/>
</dbReference>
<organism evidence="9 10">
    <name type="scientific">Myxococcus xanthus</name>
    <dbReference type="NCBI Taxonomy" id="34"/>
    <lineage>
        <taxon>Bacteria</taxon>
        <taxon>Pseudomonadati</taxon>
        <taxon>Myxococcota</taxon>
        <taxon>Myxococcia</taxon>
        <taxon>Myxococcales</taxon>
        <taxon>Cystobacterineae</taxon>
        <taxon>Myxococcaceae</taxon>
        <taxon>Myxococcus</taxon>
    </lineage>
</organism>
<keyword evidence="3" id="KW-0479">Metal-binding</keyword>
<evidence type="ECO:0000259" key="7">
    <source>
        <dbReference type="Pfam" id="PF01262"/>
    </source>
</evidence>
<dbReference type="PANTHER" id="PTHR42813:SF3">
    <property type="entry name" value="GLUTATHIONE-INDEPENDENT FORMALDEHYDE DEHYDROGENASE"/>
    <property type="match status" value="1"/>
</dbReference>
<dbReference type="PANTHER" id="PTHR42813">
    <property type="entry name" value="ZINC-TYPE ALCOHOL DEHYDROGENASE-LIKE"/>
    <property type="match status" value="1"/>
</dbReference>
<feature type="domain" description="Alanine dehydrogenase/pyridine nucleotide transhydrogenase NAD(H)-binding" evidence="7">
    <location>
        <begin position="183"/>
        <end position="242"/>
    </location>
</feature>
<keyword evidence="4" id="KW-0862">Zinc</keyword>
<dbReference type="CDD" id="cd08282">
    <property type="entry name" value="PFDH_like"/>
    <property type="match status" value="1"/>
</dbReference>
<dbReference type="SUPFAM" id="SSF50129">
    <property type="entry name" value="GroES-like"/>
    <property type="match status" value="1"/>
</dbReference>
<dbReference type="InterPro" id="IPR014184">
    <property type="entry name" value="HCHO_DH_non_GSH"/>
</dbReference>
<dbReference type="InterPro" id="IPR013154">
    <property type="entry name" value="ADH-like_N"/>
</dbReference>
<dbReference type="InterPro" id="IPR007698">
    <property type="entry name" value="AlaDH/PNT_NAD(H)-bd"/>
</dbReference>
<gene>
    <name evidence="9" type="ORF">BHS09_04250</name>
</gene>
<protein>
    <submittedName>
        <fullName evidence="9">Formaldehyde dehydrogenase, glutathione-independent</fullName>
    </submittedName>
</protein>
<dbReference type="Proteomes" id="UP000320179">
    <property type="component" value="Chromosome"/>
</dbReference>
<evidence type="ECO:0000313" key="10">
    <source>
        <dbReference type="Proteomes" id="UP000320179"/>
    </source>
</evidence>
<dbReference type="InterPro" id="IPR002328">
    <property type="entry name" value="ADH_Zn_CS"/>
</dbReference>
<dbReference type="EMBL" id="CP017174">
    <property type="protein sequence ID" value="QDE66270.1"/>
    <property type="molecule type" value="Genomic_DNA"/>
</dbReference>
<dbReference type="SUPFAM" id="SSF51735">
    <property type="entry name" value="NAD(P)-binding Rossmann-fold domains"/>
    <property type="match status" value="1"/>
</dbReference>
<evidence type="ECO:0000259" key="8">
    <source>
        <dbReference type="Pfam" id="PF08240"/>
    </source>
</evidence>
<feature type="domain" description="Alcohol dehydrogenase-like N-terminal" evidence="8">
    <location>
        <begin position="35"/>
        <end position="146"/>
    </location>
</feature>
<proteinExistence type="inferred from homology"/>
<evidence type="ECO:0000313" key="9">
    <source>
        <dbReference type="EMBL" id="QDE66270.1"/>
    </source>
</evidence>
<sequence length="399" mass="41968">MPSNHGVVYLGPGKVEVQSIDYPKLANPKGKPIEHGVILKVVTTNICGSDQHMVRGRTTAPKGLVLGHEITGEIVEKGKDVEFLNVGDLVTVPFNVACGRCRTCREQQTGVCLNVNEGRAGGAYGYVDMGGWVGGQAEYVMVPYADFNLIRFPDKAQAMEKILDLTMLSDILPTGFHGAVSAGVGVGSTVYIAGAGPVGLAAAASAHILGAAVVMVGDMNKERLAHAKSVGFEPIDLTKSDKLEELIAAVVGVPEVDASVDAVGFEARGHGAQHSTEAPATVLNSLMAVTRAAGAIGIPGLYVTEDPGSKDEAAQHGNLRMRFGLGWAKSLRFATGQTPVLRYNRQLMQAILHGRLPIAKVVNATVISLDGAPRGYHEFDTGVARKFVIDPNGMLKKAA</sequence>
<evidence type="ECO:0000256" key="6">
    <source>
        <dbReference type="ARBA" id="ARBA00023027"/>
    </source>
</evidence>
<evidence type="ECO:0000256" key="5">
    <source>
        <dbReference type="ARBA" id="ARBA00023002"/>
    </source>
</evidence>
<comment type="similarity">
    <text evidence="2">Belongs to the zinc-containing alcohol dehydrogenase family.</text>
</comment>
<evidence type="ECO:0000256" key="1">
    <source>
        <dbReference type="ARBA" id="ARBA00001947"/>
    </source>
</evidence>
<dbReference type="GO" id="GO:0016491">
    <property type="term" value="F:oxidoreductase activity"/>
    <property type="evidence" value="ECO:0007669"/>
    <property type="project" value="UniProtKB-KW"/>
</dbReference>
<keyword evidence="6" id="KW-0520">NAD</keyword>
<dbReference type="GO" id="GO:0008270">
    <property type="term" value="F:zinc ion binding"/>
    <property type="evidence" value="ECO:0007669"/>
    <property type="project" value="InterPro"/>
</dbReference>
<dbReference type="Pfam" id="PF01262">
    <property type="entry name" value="AlaDh_PNT_C"/>
    <property type="match status" value="1"/>
</dbReference>
<evidence type="ECO:0000256" key="2">
    <source>
        <dbReference type="ARBA" id="ARBA00008072"/>
    </source>
</evidence>
<comment type="cofactor">
    <cofactor evidence="1">
        <name>Zn(2+)</name>
        <dbReference type="ChEBI" id="CHEBI:29105"/>
    </cofactor>
</comment>
<dbReference type="RefSeq" id="WP_140787520.1">
    <property type="nucleotide sequence ID" value="NZ_CP017169.1"/>
</dbReference>
<dbReference type="Gene3D" id="3.90.180.10">
    <property type="entry name" value="Medium-chain alcohol dehydrogenases, catalytic domain"/>
    <property type="match status" value="1"/>
</dbReference>